<protein>
    <submittedName>
        <fullName evidence="3">Uncharacterized protein</fullName>
    </submittedName>
</protein>
<proteinExistence type="predicted"/>
<feature type="transmembrane region" description="Helical" evidence="2">
    <location>
        <begin position="23"/>
        <end position="45"/>
    </location>
</feature>
<evidence type="ECO:0000256" key="2">
    <source>
        <dbReference type="SAM" id="Phobius"/>
    </source>
</evidence>
<keyword evidence="2" id="KW-0812">Transmembrane</keyword>
<dbReference type="Proteomes" id="UP001316384">
    <property type="component" value="Chromosome"/>
</dbReference>
<evidence type="ECO:0000256" key="1">
    <source>
        <dbReference type="SAM" id="MobiDB-lite"/>
    </source>
</evidence>
<keyword evidence="2" id="KW-0472">Membrane</keyword>
<evidence type="ECO:0000313" key="3">
    <source>
        <dbReference type="EMBL" id="UUI70730.1"/>
    </source>
</evidence>
<evidence type="ECO:0000313" key="4">
    <source>
        <dbReference type="Proteomes" id="UP001316384"/>
    </source>
</evidence>
<reference evidence="3 4" key="1">
    <citation type="submission" date="2022-07" db="EMBL/GenBank/DDBJ databases">
        <title>Novel species in genus cellulomonas.</title>
        <authorList>
            <person name="Ye L."/>
        </authorList>
    </citation>
    <scope>NUCLEOTIDE SEQUENCE [LARGE SCALE GENOMIC DNA]</scope>
    <source>
        <strain evidence="4">zg-B89</strain>
    </source>
</reference>
<dbReference type="EMBL" id="CP101987">
    <property type="protein sequence ID" value="UUI70730.1"/>
    <property type="molecule type" value="Genomic_DNA"/>
</dbReference>
<feature type="region of interest" description="Disordered" evidence="1">
    <location>
        <begin position="249"/>
        <end position="292"/>
    </location>
</feature>
<keyword evidence="2" id="KW-1133">Transmembrane helix</keyword>
<accession>A0ABY5KK65</accession>
<sequence length="458" mass="48470">MTTSTLLALAARAIGVGGGMRPVLAVVVMLAAVGILLVAVPVGPLHRWLLRRRMLATMDPALSPDERERARAVVRAAVPLRGRSSRDERLPAGHDPAQLRVTLTVPPGPDGCPGFRIAAPWHSRPALEADGGSRQVTTVLLRGGRALLVVVLGRVGQVEEGCVLAPAADRPHVQRAQARAGTAFPGEVVEVLTPAGPVSRHAFVAGRTMVTDTHVDRDGWAFVVGVVRGEGDTSLDGLTDAVLATWRWTPDAGEPAGTPAEPRASEAREVPDVPEAPVVPEAPEPEPASVDDAVPGLGLVLADDGGPVARCLVPTDPVATDVPCPDGTRTWVYLRLSPTAHLVVTSTPWDGTAGLALRDLEQPRRTAWGPSVTPAGPVTERRTGAGDVLVRTFRVDGVLRTQVRLDREGRSWTWSLTRVPDERHVLAALDGVLRTWQWAPFDDAEPAARVDAVPPPPG</sequence>
<keyword evidence="4" id="KW-1185">Reference proteome</keyword>
<gene>
    <name evidence="3" type="ORF">NP048_13115</name>
</gene>
<name>A0ABY5KK65_9CELL</name>
<dbReference type="RefSeq" id="WP_227576087.1">
    <property type="nucleotide sequence ID" value="NZ_CP101987.1"/>
</dbReference>
<organism evidence="3 4">
    <name type="scientific">Cellulomonas xiejunii</name>
    <dbReference type="NCBI Taxonomy" id="2968083"/>
    <lineage>
        <taxon>Bacteria</taxon>
        <taxon>Bacillati</taxon>
        <taxon>Actinomycetota</taxon>
        <taxon>Actinomycetes</taxon>
        <taxon>Micrococcales</taxon>
        <taxon>Cellulomonadaceae</taxon>
        <taxon>Cellulomonas</taxon>
    </lineage>
</organism>